<name>A0AAW9QPD4_9CHRO</name>
<protein>
    <submittedName>
        <fullName evidence="1">Uncharacterized protein</fullName>
    </submittedName>
</protein>
<evidence type="ECO:0000313" key="2">
    <source>
        <dbReference type="Proteomes" id="UP001328733"/>
    </source>
</evidence>
<proteinExistence type="predicted"/>
<gene>
    <name evidence="1" type="ORF">V0288_17505</name>
</gene>
<organism evidence="1 2">
    <name type="scientific">Pannus brasiliensis CCIBt3594</name>
    <dbReference type="NCBI Taxonomy" id="1427578"/>
    <lineage>
        <taxon>Bacteria</taxon>
        <taxon>Bacillati</taxon>
        <taxon>Cyanobacteriota</taxon>
        <taxon>Cyanophyceae</taxon>
        <taxon>Oscillatoriophycideae</taxon>
        <taxon>Chroococcales</taxon>
        <taxon>Microcystaceae</taxon>
        <taxon>Pannus</taxon>
    </lineage>
</organism>
<dbReference type="Proteomes" id="UP001328733">
    <property type="component" value="Unassembled WGS sequence"/>
</dbReference>
<dbReference type="AlphaFoldDB" id="A0AAW9QPD4"/>
<accession>A0AAW9QPD4</accession>
<dbReference type="RefSeq" id="WP_332866414.1">
    <property type="nucleotide sequence ID" value="NZ_JBAFSM010000037.1"/>
</dbReference>
<reference evidence="1 2" key="1">
    <citation type="submission" date="2024-01" db="EMBL/GenBank/DDBJ databases">
        <title>Genomic insights into the taxonomy and metabolism of the cyanobacterium Pannus brasiliensis CCIBt3594.</title>
        <authorList>
            <person name="Machado M."/>
            <person name="Botero N.B."/>
            <person name="Andreote A.P.D."/>
            <person name="Feitosa A.M.T."/>
            <person name="Popin R."/>
            <person name="Sivonen K."/>
            <person name="Fiore M.F."/>
        </authorList>
    </citation>
    <scope>NUCLEOTIDE SEQUENCE [LARGE SCALE GENOMIC DNA]</scope>
    <source>
        <strain evidence="1 2">CCIBt3594</strain>
    </source>
</reference>
<comment type="caution">
    <text evidence="1">The sequence shown here is derived from an EMBL/GenBank/DDBJ whole genome shotgun (WGS) entry which is preliminary data.</text>
</comment>
<evidence type="ECO:0000313" key="1">
    <source>
        <dbReference type="EMBL" id="MEG3438928.1"/>
    </source>
</evidence>
<dbReference type="EMBL" id="JBAFSM010000037">
    <property type="protein sequence ID" value="MEG3438928.1"/>
    <property type="molecule type" value="Genomic_DNA"/>
</dbReference>
<keyword evidence="2" id="KW-1185">Reference proteome</keyword>
<sequence>MTAQRFPKYLGLGICGSLLAIALSQSDPRTINAQTVNPDCPLPADVDPSIAATFLNGKCQKVTLRMPQTFYRYYNADNNKFGRYLTTNQYQTNVEAIAQLALNQAWGNKAEKMLSATLPAGTVVYQGIVAPQEPASCYPGGGQQTFIVNSKDSAIQWTDGPDMGIQPFSCP</sequence>